<evidence type="ECO:0000313" key="3">
    <source>
        <dbReference type="Proteomes" id="UP001595722"/>
    </source>
</evidence>
<protein>
    <submittedName>
        <fullName evidence="2">ABC transporter substrate-binding protein</fullName>
    </submittedName>
</protein>
<feature type="domain" description="Solute-binding protein family 5" evidence="1">
    <location>
        <begin position="95"/>
        <end position="289"/>
    </location>
</feature>
<keyword evidence="3" id="KW-1185">Reference proteome</keyword>
<gene>
    <name evidence="2" type="ORF">ACFOMG_07980</name>
</gene>
<organism evidence="2 3">
    <name type="scientific">Bacterioplanoides pacificum</name>
    <dbReference type="NCBI Taxonomy" id="1171596"/>
    <lineage>
        <taxon>Bacteria</taxon>
        <taxon>Pseudomonadati</taxon>
        <taxon>Pseudomonadota</taxon>
        <taxon>Gammaproteobacteria</taxon>
        <taxon>Oceanospirillales</taxon>
        <taxon>Oceanospirillaceae</taxon>
        <taxon>Bacterioplanoides</taxon>
    </lineage>
</organism>
<dbReference type="Gene3D" id="3.40.190.10">
    <property type="entry name" value="Periplasmic binding protein-like II"/>
    <property type="match status" value="1"/>
</dbReference>
<evidence type="ECO:0000259" key="1">
    <source>
        <dbReference type="Pfam" id="PF00496"/>
    </source>
</evidence>
<dbReference type="EMBL" id="JBHRYB010000005">
    <property type="protein sequence ID" value="MFC3680048.1"/>
    <property type="molecule type" value="Genomic_DNA"/>
</dbReference>
<dbReference type="PANTHER" id="PTHR30290">
    <property type="entry name" value="PERIPLASMIC BINDING COMPONENT OF ABC TRANSPORTER"/>
    <property type="match status" value="1"/>
</dbReference>
<dbReference type="SUPFAM" id="SSF53850">
    <property type="entry name" value="Periplasmic binding protein-like II"/>
    <property type="match status" value="1"/>
</dbReference>
<evidence type="ECO:0000313" key="2">
    <source>
        <dbReference type="EMBL" id="MFC3680048.1"/>
    </source>
</evidence>
<dbReference type="InterPro" id="IPR039424">
    <property type="entry name" value="SBP_5"/>
</dbReference>
<dbReference type="RefSeq" id="WP_376865882.1">
    <property type="nucleotide sequence ID" value="NZ_JBHRYB010000005.1"/>
</dbReference>
<name>A0ABV7VSV3_9GAMM</name>
<dbReference type="Proteomes" id="UP001595722">
    <property type="component" value="Unassembled WGS sequence"/>
</dbReference>
<dbReference type="InterPro" id="IPR000914">
    <property type="entry name" value="SBP_5_dom"/>
</dbReference>
<sequence length="483" mass="54943">MLRWITTLALLLPLPALAGIDVVYRYNGVPSLSWQHNPGTALFDSEPVAGGVLRLAASTAPQHLRRFGPDSATAAAHFINRLQLPLLARQPGSNKLVSALCSHWHINQADKRFYCRLNAQARWSDGVQVSSSDIAFTLDFLSSPASQSPAVRQRLLSYIKQLEIFDDQTFALQLHPQPTPGVMDAIRQLRPAARHFYQSRQGWPDAFNELAEPSTGPYYLESLTRADRFSLRKSNNWWLAEQAFFSRRFNVNKIEYRYIADPRRLLEKFRAGEIDALPLNQPDRISQQDMLILSQHYKINLVEHYSQQTERLTGLLLSDQALLQPVVTNPDQPWSQQLRNKSLNIAYQGRLRPAELERMAVQLESDGVQVRWQPVINVAPDTLLQQQPFTAIWLSTQRSMLADIERRGQHFFAAGSDRARSRYIAWRWLQFPAQIASPASDDLMVASDAEYGGAFWINPEIRIDTLASPARRQPRASTLSNRP</sequence>
<comment type="caution">
    <text evidence="2">The sequence shown here is derived from an EMBL/GenBank/DDBJ whole genome shotgun (WGS) entry which is preliminary data.</text>
</comment>
<dbReference type="Pfam" id="PF00496">
    <property type="entry name" value="SBP_bac_5"/>
    <property type="match status" value="1"/>
</dbReference>
<reference evidence="3" key="1">
    <citation type="journal article" date="2019" name="Int. J. Syst. Evol. Microbiol.">
        <title>The Global Catalogue of Microorganisms (GCM) 10K type strain sequencing project: providing services to taxonomists for standard genome sequencing and annotation.</title>
        <authorList>
            <consortium name="The Broad Institute Genomics Platform"/>
            <consortium name="The Broad Institute Genome Sequencing Center for Infectious Disease"/>
            <person name="Wu L."/>
            <person name="Ma J."/>
        </authorList>
    </citation>
    <scope>NUCLEOTIDE SEQUENCE [LARGE SCALE GENOMIC DNA]</scope>
    <source>
        <strain evidence="3">KCTC 42424</strain>
    </source>
</reference>
<accession>A0ABV7VSV3</accession>
<proteinExistence type="predicted"/>